<proteinExistence type="predicted"/>
<protein>
    <submittedName>
        <fullName evidence="1">Uncharacterized protein</fullName>
    </submittedName>
</protein>
<name>A0A366JKZ4_CYTFI</name>
<dbReference type="EMBL" id="QNSF01000018">
    <property type="protein sequence ID" value="RBP87607.1"/>
    <property type="molecule type" value="Genomic_DNA"/>
</dbReference>
<sequence>MEFFREKERLLIQKNNKLKGVCNYQGSGYSGVAFHLNEKGRFGGLDFFVASKDRWQDGGA</sequence>
<comment type="caution">
    <text evidence="1">The sequence shown here is derived from an EMBL/GenBank/DDBJ whole genome shotgun (WGS) entry which is preliminary data.</text>
</comment>
<dbReference type="Proteomes" id="UP000252731">
    <property type="component" value="Unassembled WGS sequence"/>
</dbReference>
<reference evidence="1 2" key="1">
    <citation type="submission" date="2018-06" db="EMBL/GenBank/DDBJ databases">
        <title>Freshwater and sediment microbial communities from various areas in North America, analyzing microbe dynamics in response to fracking.</title>
        <authorList>
            <person name="Lamendella R."/>
        </authorList>
    </citation>
    <scope>NUCLEOTIDE SEQUENCE [LARGE SCALE GENOMIC DNA]</scope>
    <source>
        <strain evidence="1 2">14_TX</strain>
    </source>
</reference>
<keyword evidence="2" id="KW-1185">Reference proteome</keyword>
<accession>A0A366JKZ4</accession>
<organism evidence="1 2">
    <name type="scientific">Cytobacillus firmus</name>
    <name type="common">Bacillus firmus</name>
    <dbReference type="NCBI Taxonomy" id="1399"/>
    <lineage>
        <taxon>Bacteria</taxon>
        <taxon>Bacillati</taxon>
        <taxon>Bacillota</taxon>
        <taxon>Bacilli</taxon>
        <taxon>Bacillales</taxon>
        <taxon>Bacillaceae</taxon>
        <taxon>Cytobacillus</taxon>
    </lineage>
</organism>
<dbReference type="AlphaFoldDB" id="A0A366JKZ4"/>
<evidence type="ECO:0000313" key="2">
    <source>
        <dbReference type="Proteomes" id="UP000252731"/>
    </source>
</evidence>
<evidence type="ECO:0000313" key="1">
    <source>
        <dbReference type="EMBL" id="RBP87607.1"/>
    </source>
</evidence>
<dbReference type="RefSeq" id="WP_243856245.1">
    <property type="nucleotide sequence ID" value="NZ_QNSF01000018.1"/>
</dbReference>
<gene>
    <name evidence="1" type="ORF">DFO70_11829</name>
</gene>